<accession>A0ABZ1UM53</accession>
<feature type="domain" description="Large polyvalent protein-associated" evidence="2">
    <location>
        <begin position="24"/>
        <end position="101"/>
    </location>
</feature>
<dbReference type="Pfam" id="PF18821">
    <property type="entry name" value="LPD7"/>
    <property type="match status" value="1"/>
</dbReference>
<evidence type="ECO:0000259" key="2">
    <source>
        <dbReference type="Pfam" id="PF18821"/>
    </source>
</evidence>
<evidence type="ECO:0000313" key="4">
    <source>
        <dbReference type="Proteomes" id="UP000321323"/>
    </source>
</evidence>
<gene>
    <name evidence="3" type="ORF">E7V67_001510</name>
</gene>
<proteinExistence type="predicted"/>
<feature type="compositionally biased region" description="Basic and acidic residues" evidence="1">
    <location>
        <begin position="161"/>
        <end position="171"/>
    </location>
</feature>
<name>A0ABZ1UM53_9BURK</name>
<protein>
    <submittedName>
        <fullName evidence="3">LPD7 domain-containing protein</fullName>
    </submittedName>
</protein>
<dbReference type="Proteomes" id="UP000321323">
    <property type="component" value="Chromosome"/>
</dbReference>
<keyword evidence="4" id="KW-1185">Reference proteome</keyword>
<sequence length="171" mass="18926">MRAPPTNAIVSDEIFAAAPAGKGTDDAAPLRDRGSRLETRSDSAQVADTLVAMAHARGWDDIRVTGSAAFCREVWLEAEAHGMHVRGYVPNRADQAELARRRHEPKERPVPDDLRAAIEAIDRQATADGLTPEQRAIVMARVRCRAHQPSTQETASPMIRNHHEPEREITR</sequence>
<evidence type="ECO:0000313" key="3">
    <source>
        <dbReference type="EMBL" id="WUR13810.1"/>
    </source>
</evidence>
<dbReference type="EMBL" id="CP136508">
    <property type="protein sequence ID" value="WUR13810.1"/>
    <property type="molecule type" value="Genomic_DNA"/>
</dbReference>
<organism evidence="3 4">
    <name type="scientific">[Empedobacter] haloabium</name>
    <dbReference type="NCBI Taxonomy" id="592317"/>
    <lineage>
        <taxon>Bacteria</taxon>
        <taxon>Pseudomonadati</taxon>
        <taxon>Pseudomonadota</taxon>
        <taxon>Betaproteobacteria</taxon>
        <taxon>Burkholderiales</taxon>
        <taxon>Oxalobacteraceae</taxon>
        <taxon>Telluria group</taxon>
        <taxon>Telluria group incertae sedis</taxon>
    </lineage>
</organism>
<feature type="region of interest" description="Disordered" evidence="1">
    <location>
        <begin position="145"/>
        <end position="171"/>
    </location>
</feature>
<reference evidence="3 4" key="1">
    <citation type="journal article" date="2019" name="Int. J. Syst. Evol. Microbiol.">
        <title>The Draft Whole-Genome Sequence of the Antibiotic Producer Empedobacter haloabium ATCC 31962 Provides Indications for Its Taxonomic Reclassification.</title>
        <authorList>
            <person name="Miess H."/>
            <person name="Arlt P."/>
            <person name="Apel A.K."/>
            <person name="Weber T."/>
            <person name="Nieselt K."/>
            <person name="Hanssen F."/>
            <person name="Czemmel S."/>
            <person name="Nahnsen S."/>
            <person name="Gross H."/>
        </authorList>
    </citation>
    <scope>NUCLEOTIDE SEQUENCE [LARGE SCALE GENOMIC DNA]</scope>
    <source>
        <strain evidence="3 4">ATCC 31962</strain>
    </source>
</reference>
<dbReference type="InterPro" id="IPR040677">
    <property type="entry name" value="LPD7"/>
</dbReference>
<evidence type="ECO:0000256" key="1">
    <source>
        <dbReference type="SAM" id="MobiDB-lite"/>
    </source>
</evidence>